<gene>
    <name evidence="1" type="ORF">PQR01_05965</name>
</gene>
<evidence type="ECO:0000313" key="2">
    <source>
        <dbReference type="Proteomes" id="UP001629235"/>
    </source>
</evidence>
<name>A0ACC7NBA6_9BURK</name>
<sequence>MFRRTLLPIPFAALLTLAACGSNSVSSTASAPTGASTPAVSAQDAVATATPIKHVVVIFGENVSFDHYFATYPNAPTGNGEPQFTPAANTQTDINTLAHAGLLTTANPNAAATSPNVANATVNGVATTPPNVGGVTLTSALAQPFRLDRTQANTKSQNHSYGPEQLADDNDKMDGFPLFTSAATVVGGSTGAFGSAAQVLGYFDGNTVTGLWNYAQNFAMSDNAWTDTFGPSTPGAVEVVSGQNNGIQMFKTTSTTDTTLGTAVSATSSSPSGNAIIDGQGGFTLIGDLDPAGDLCTNEANSTGAVVAQFSPKVKNIGDLLNTKSITWGGFTGGFNLSTVNPNGTTSCKRSTFSSVLNSSPADYVQHHNWFQYFPSTANLTHQRPTSTAMIGFTEPTLDNTATPVHHQYDVDDFFTAVKAGNYPSVSFLKAPAVGDGHPGNSDPLDEQQFVVKVINFLQQQPDWKNTAVIIAYDDSDGWYDHQAPKIVNSSFDKSLVITANNSGATTKPVFQGADQLTAAGECNGAGATQPLGVNGGAVNGRCGPATRTPFLVVSPWAKTNFVDHTQITQASVVKFIEDNWLGGTRLGNASFDATAGDIRSMLNLTGTGNAPTLFLDQTFGTKLAAAPAN</sequence>
<reference evidence="1 2" key="1">
    <citation type="journal article" date="2024" name="Chem. Sci.">
        <title>Discovery of megapolipeptins by genome mining of a Burkholderiales bacteria collection.</title>
        <authorList>
            <person name="Paulo B.S."/>
            <person name="Recchia M.J.J."/>
            <person name="Lee S."/>
            <person name="Fergusson C.H."/>
            <person name="Romanowski S.B."/>
            <person name="Hernandez A."/>
            <person name="Krull N."/>
            <person name="Liu D.Y."/>
            <person name="Cavanagh H."/>
            <person name="Bos A."/>
            <person name="Gray C.A."/>
            <person name="Murphy B.T."/>
            <person name="Linington R.G."/>
            <person name="Eustaquio A.S."/>
        </authorList>
    </citation>
    <scope>NUCLEOTIDE SEQUENCE [LARGE SCALE GENOMIC DNA]</scope>
    <source>
        <strain evidence="1 2">RL18-126-BIB-B</strain>
    </source>
</reference>
<dbReference type="Proteomes" id="UP001629235">
    <property type="component" value="Unassembled WGS sequence"/>
</dbReference>
<organism evidence="1 2">
    <name type="scientific">Paraburkholderia rhynchosiae</name>
    <dbReference type="NCBI Taxonomy" id="487049"/>
    <lineage>
        <taxon>Bacteria</taxon>
        <taxon>Pseudomonadati</taxon>
        <taxon>Pseudomonadota</taxon>
        <taxon>Betaproteobacteria</taxon>
        <taxon>Burkholderiales</taxon>
        <taxon>Burkholderiaceae</taxon>
        <taxon>Paraburkholderia</taxon>
    </lineage>
</organism>
<accession>A0ACC7NBA6</accession>
<comment type="caution">
    <text evidence="1">The sequence shown here is derived from an EMBL/GenBank/DDBJ whole genome shotgun (WGS) entry which is preliminary data.</text>
</comment>
<evidence type="ECO:0000313" key="1">
    <source>
        <dbReference type="EMBL" id="MFM0103031.1"/>
    </source>
</evidence>
<proteinExistence type="predicted"/>
<keyword evidence="2" id="KW-1185">Reference proteome</keyword>
<dbReference type="EMBL" id="JAQQDW010000007">
    <property type="protein sequence ID" value="MFM0103031.1"/>
    <property type="molecule type" value="Genomic_DNA"/>
</dbReference>
<protein>
    <submittedName>
        <fullName evidence="1">Alkaline phosphatase family protein</fullName>
    </submittedName>
</protein>